<protein>
    <submittedName>
        <fullName evidence="1">Uncharacterized protein</fullName>
    </submittedName>
</protein>
<dbReference type="HOGENOM" id="CLU_1723117_0_0_1"/>
<keyword evidence="2" id="KW-1185">Reference proteome</keyword>
<reference evidence="2" key="2">
    <citation type="submission" date="2015-01" db="EMBL/GenBank/DDBJ databases">
        <title>Evolutionary Origins and Diversification of the Mycorrhizal Mutualists.</title>
        <authorList>
            <consortium name="DOE Joint Genome Institute"/>
            <consortium name="Mycorrhizal Genomics Consortium"/>
            <person name="Kohler A."/>
            <person name="Kuo A."/>
            <person name="Nagy L.G."/>
            <person name="Floudas D."/>
            <person name="Copeland A."/>
            <person name="Barry K.W."/>
            <person name="Cichocki N."/>
            <person name="Veneault-Fourrey C."/>
            <person name="LaButti K."/>
            <person name="Lindquist E.A."/>
            <person name="Lipzen A."/>
            <person name="Lundell T."/>
            <person name="Morin E."/>
            <person name="Murat C."/>
            <person name="Riley R."/>
            <person name="Ohm R."/>
            <person name="Sun H."/>
            <person name="Tunlid A."/>
            <person name="Henrissat B."/>
            <person name="Grigoriev I.V."/>
            <person name="Hibbett D.S."/>
            <person name="Martin F."/>
        </authorList>
    </citation>
    <scope>NUCLEOTIDE SEQUENCE [LARGE SCALE GENOMIC DNA]</scope>
    <source>
        <strain evidence="2">441</strain>
    </source>
</reference>
<dbReference type="AlphaFoldDB" id="A0A0C9ZBZ6"/>
<evidence type="ECO:0000313" key="1">
    <source>
        <dbReference type="EMBL" id="KIK19972.1"/>
    </source>
</evidence>
<accession>A0A0C9ZBZ6</accession>
<gene>
    <name evidence="1" type="ORF">PISMIDRAFT_616037</name>
</gene>
<proteinExistence type="predicted"/>
<organism evidence="1 2">
    <name type="scientific">Pisolithus microcarpus 441</name>
    <dbReference type="NCBI Taxonomy" id="765257"/>
    <lineage>
        <taxon>Eukaryota</taxon>
        <taxon>Fungi</taxon>
        <taxon>Dikarya</taxon>
        <taxon>Basidiomycota</taxon>
        <taxon>Agaricomycotina</taxon>
        <taxon>Agaricomycetes</taxon>
        <taxon>Agaricomycetidae</taxon>
        <taxon>Boletales</taxon>
        <taxon>Sclerodermatineae</taxon>
        <taxon>Pisolithaceae</taxon>
        <taxon>Pisolithus</taxon>
    </lineage>
</organism>
<evidence type="ECO:0000313" key="2">
    <source>
        <dbReference type="Proteomes" id="UP000054018"/>
    </source>
</evidence>
<sequence length="152" mass="16660">MKAGSAVVGSARLPLNDTVSHLEKSMIDRVTGDIIATPVNVQWSGSRGIPSRCLRLHTSVKCPRVVASVKTGQRRQALFDAILYPPRGMSRSGCDPSSSLFPEESMKHPLFASTSYEETFLQSMSDGGKSRMSRRESVLHADFHGWTAIYSC</sequence>
<dbReference type="EMBL" id="KN833774">
    <property type="protein sequence ID" value="KIK19972.1"/>
    <property type="molecule type" value="Genomic_DNA"/>
</dbReference>
<dbReference type="Proteomes" id="UP000054018">
    <property type="component" value="Unassembled WGS sequence"/>
</dbReference>
<name>A0A0C9ZBZ6_9AGAM</name>
<reference evidence="1 2" key="1">
    <citation type="submission" date="2014-04" db="EMBL/GenBank/DDBJ databases">
        <authorList>
            <consortium name="DOE Joint Genome Institute"/>
            <person name="Kuo A."/>
            <person name="Kohler A."/>
            <person name="Costa M.D."/>
            <person name="Nagy L.G."/>
            <person name="Floudas D."/>
            <person name="Copeland A."/>
            <person name="Barry K.W."/>
            <person name="Cichocki N."/>
            <person name="Veneault-Fourrey C."/>
            <person name="LaButti K."/>
            <person name="Lindquist E.A."/>
            <person name="Lipzen A."/>
            <person name="Lundell T."/>
            <person name="Morin E."/>
            <person name="Murat C."/>
            <person name="Sun H."/>
            <person name="Tunlid A."/>
            <person name="Henrissat B."/>
            <person name="Grigoriev I.V."/>
            <person name="Hibbett D.S."/>
            <person name="Martin F."/>
            <person name="Nordberg H.P."/>
            <person name="Cantor M.N."/>
            <person name="Hua S.X."/>
        </authorList>
    </citation>
    <scope>NUCLEOTIDE SEQUENCE [LARGE SCALE GENOMIC DNA]</scope>
    <source>
        <strain evidence="1 2">441</strain>
    </source>
</reference>